<sequence>MKKIIIDPDITYSEFYKNNTCLKKINLKILKKIAKKNKLHCSGNKPIITERIETFFYKHKMANIIQKYFRGYLVRLLYKKREPVKNCVNETDFYTMEPLSEINQPFLYIYKEDEKISYGFHLSSVYALIYSSLNNNVTKEFVKNEKNIVKNPYNRSNMPTEIINDVNKLYRISCIIHKNANGNGNGNAKSKKNENNLEINNEIVNIRRTRRRSLTNDFYPTPTMEIYQERVRKLNEIREKPMQNRVSELFTEMDYLGNYTCEEWFYEIRSAENYLRLYRTLFNIWYHRSQMPLDIRQKICMCGDPFENIVAFSASITRDNIQENCLRVFENMIFMGVDDEHRKLGAFHALSALTVVSIGARDTMPWLYESLMVL</sequence>
<evidence type="ECO:0008006" key="2">
    <source>
        <dbReference type="Google" id="ProtNLM"/>
    </source>
</evidence>
<protein>
    <recommendedName>
        <fullName evidence="2">SAP domain-containing protein</fullName>
    </recommendedName>
</protein>
<dbReference type="EMBL" id="MN740049">
    <property type="protein sequence ID" value="QHT85873.1"/>
    <property type="molecule type" value="Genomic_DNA"/>
</dbReference>
<dbReference type="PROSITE" id="PS50096">
    <property type="entry name" value="IQ"/>
    <property type="match status" value="1"/>
</dbReference>
<dbReference type="SMART" id="SM00015">
    <property type="entry name" value="IQ"/>
    <property type="match status" value="1"/>
</dbReference>
<dbReference type="AlphaFoldDB" id="A0A6C0I167"/>
<dbReference type="InterPro" id="IPR000048">
    <property type="entry name" value="IQ_motif_EF-hand-BS"/>
</dbReference>
<dbReference type="CDD" id="cd23767">
    <property type="entry name" value="IQCD"/>
    <property type="match status" value="1"/>
</dbReference>
<name>A0A6C0I167_9ZZZZ</name>
<accession>A0A6C0I167</accession>
<proteinExistence type="predicted"/>
<reference evidence="1" key="1">
    <citation type="journal article" date="2020" name="Nature">
        <title>Giant virus diversity and host interactions through global metagenomics.</title>
        <authorList>
            <person name="Schulz F."/>
            <person name="Roux S."/>
            <person name="Paez-Espino D."/>
            <person name="Jungbluth S."/>
            <person name="Walsh D.A."/>
            <person name="Denef V.J."/>
            <person name="McMahon K.D."/>
            <person name="Konstantinidis K.T."/>
            <person name="Eloe-Fadrosh E.A."/>
            <person name="Kyrpides N.C."/>
            <person name="Woyke T."/>
        </authorList>
    </citation>
    <scope>NUCLEOTIDE SEQUENCE</scope>
    <source>
        <strain evidence="1">GVMAG-M-3300023184-182</strain>
    </source>
</reference>
<organism evidence="1">
    <name type="scientific">viral metagenome</name>
    <dbReference type="NCBI Taxonomy" id="1070528"/>
    <lineage>
        <taxon>unclassified sequences</taxon>
        <taxon>metagenomes</taxon>
        <taxon>organismal metagenomes</taxon>
    </lineage>
</organism>
<evidence type="ECO:0000313" key="1">
    <source>
        <dbReference type="EMBL" id="QHT85873.1"/>
    </source>
</evidence>